<keyword evidence="2" id="KW-1003">Cell membrane</keyword>
<dbReference type="PANTHER" id="PTHR12677">
    <property type="entry name" value="GOLGI APPARATUS MEMBRANE PROTEIN TVP38-RELATED"/>
    <property type="match status" value="1"/>
</dbReference>
<reference evidence="9" key="1">
    <citation type="journal article" date="2015" name="PLoS ONE">
        <title>Comprehensive Evaluation of Toxoplasma gondii VEG and Neospora caninum LIV Genomes with Tachyzoite Stage Transcriptome and Proteome Defines Novel Transcript Features.</title>
        <authorList>
            <person name="Ramaprasad A."/>
            <person name="Mourier T."/>
            <person name="Naeem R."/>
            <person name="Malas T.B."/>
            <person name="Moussa E."/>
            <person name="Panigrahi A."/>
            <person name="Vermont S.J."/>
            <person name="Otto T.D."/>
            <person name="Wastling J."/>
            <person name="Pain A."/>
        </authorList>
    </citation>
    <scope>NUCLEOTIDE SEQUENCE</scope>
    <source>
        <strain evidence="9">VEG</strain>
    </source>
</reference>
<dbReference type="InterPro" id="IPR032816">
    <property type="entry name" value="VTT_dom"/>
</dbReference>
<dbReference type="InterPro" id="IPR015414">
    <property type="entry name" value="TMEM64"/>
</dbReference>
<dbReference type="GO" id="GO:0005886">
    <property type="term" value="C:plasma membrane"/>
    <property type="evidence" value="ECO:0007669"/>
    <property type="project" value="UniProtKB-SubCell"/>
</dbReference>
<comment type="subcellular location">
    <subcellularLocation>
        <location evidence="1">Cell membrane</location>
        <topology evidence="1">Multi-pass membrane protein</topology>
    </subcellularLocation>
</comment>
<evidence type="ECO:0000256" key="6">
    <source>
        <dbReference type="SAM" id="MobiDB-lite"/>
    </source>
</evidence>
<accession>A0A0F7UX93</accession>
<dbReference type="Pfam" id="PF09335">
    <property type="entry name" value="VTT_dom"/>
    <property type="match status" value="1"/>
</dbReference>
<feature type="domain" description="VTT" evidence="8">
    <location>
        <begin position="228"/>
        <end position="352"/>
    </location>
</feature>
<feature type="transmembrane region" description="Helical" evidence="7">
    <location>
        <begin position="374"/>
        <end position="391"/>
    </location>
</feature>
<gene>
    <name evidence="9" type="ORF">BN1205_042110</name>
</gene>
<evidence type="ECO:0000313" key="9">
    <source>
        <dbReference type="EMBL" id="CEL72673.1"/>
    </source>
</evidence>
<evidence type="ECO:0000256" key="2">
    <source>
        <dbReference type="ARBA" id="ARBA00022475"/>
    </source>
</evidence>
<keyword evidence="3 7" id="KW-0812">Transmembrane</keyword>
<organism evidence="9">
    <name type="scientific">Toxoplasma gondii (strain ATCC 50861 / VEG)</name>
    <dbReference type="NCBI Taxonomy" id="432359"/>
    <lineage>
        <taxon>Eukaryota</taxon>
        <taxon>Sar</taxon>
        <taxon>Alveolata</taxon>
        <taxon>Apicomplexa</taxon>
        <taxon>Conoidasida</taxon>
        <taxon>Coccidia</taxon>
        <taxon>Eucoccidiorida</taxon>
        <taxon>Eimeriorina</taxon>
        <taxon>Sarcocystidae</taxon>
        <taxon>Toxoplasma</taxon>
    </lineage>
</organism>
<feature type="transmembrane region" description="Helical" evidence="7">
    <location>
        <begin position="164"/>
        <end position="191"/>
    </location>
</feature>
<feature type="compositionally biased region" description="Polar residues" evidence="6">
    <location>
        <begin position="11"/>
        <end position="20"/>
    </location>
</feature>
<evidence type="ECO:0000259" key="8">
    <source>
        <dbReference type="Pfam" id="PF09335"/>
    </source>
</evidence>
<dbReference type="PANTHER" id="PTHR12677:SF59">
    <property type="entry name" value="GOLGI APPARATUS MEMBRANE PROTEIN TVP38-RELATED"/>
    <property type="match status" value="1"/>
</dbReference>
<feature type="compositionally biased region" description="Low complexity" evidence="6">
    <location>
        <begin position="43"/>
        <end position="57"/>
    </location>
</feature>
<evidence type="ECO:0000256" key="3">
    <source>
        <dbReference type="ARBA" id="ARBA00022692"/>
    </source>
</evidence>
<name>A0A0F7UX93_TOXGV</name>
<feature type="transmembrane region" description="Helical" evidence="7">
    <location>
        <begin position="245"/>
        <end position="273"/>
    </location>
</feature>
<protein>
    <submittedName>
        <fullName evidence="9">SNARE associated Golgi protein</fullName>
    </submittedName>
</protein>
<evidence type="ECO:0000256" key="7">
    <source>
        <dbReference type="SAM" id="Phobius"/>
    </source>
</evidence>
<proteinExistence type="predicted"/>
<feature type="compositionally biased region" description="Polar residues" evidence="6">
    <location>
        <begin position="64"/>
        <end position="75"/>
    </location>
</feature>
<evidence type="ECO:0000256" key="1">
    <source>
        <dbReference type="ARBA" id="ARBA00004651"/>
    </source>
</evidence>
<evidence type="ECO:0000256" key="5">
    <source>
        <dbReference type="ARBA" id="ARBA00023136"/>
    </source>
</evidence>
<dbReference type="EMBL" id="LN714493">
    <property type="protein sequence ID" value="CEL72673.1"/>
    <property type="molecule type" value="Genomic_DNA"/>
</dbReference>
<feature type="transmembrane region" description="Helical" evidence="7">
    <location>
        <begin position="334"/>
        <end position="354"/>
    </location>
</feature>
<feature type="region of interest" description="Disordered" evidence="6">
    <location>
        <begin position="1"/>
        <end position="131"/>
    </location>
</feature>
<keyword evidence="5 7" id="KW-0472">Membrane</keyword>
<evidence type="ECO:0000256" key="4">
    <source>
        <dbReference type="ARBA" id="ARBA00022989"/>
    </source>
</evidence>
<feature type="transmembrane region" description="Helical" evidence="7">
    <location>
        <begin position="211"/>
        <end position="233"/>
    </location>
</feature>
<keyword evidence="4 7" id="KW-1133">Transmembrane helix</keyword>
<dbReference type="AlphaFoldDB" id="A0A0F7UX93"/>
<feature type="compositionally biased region" description="Low complexity" evidence="6">
    <location>
        <begin position="115"/>
        <end position="126"/>
    </location>
</feature>
<sequence length="428" mass="45758">MDDQEERSRATPASQETSVSEPPATSPPRLSGRLAPLSPDLCASASLSFSPRSRTSSHGGCFDTQETSSARSSPSPDAERSTKRSSSSRSTQVPLSPQSRKREELPTRCTLSSTPLLANLPPLDAAQGSIEPPRVPSPSWQALLEARAHAGTLEISGTQPRDQFLVNFIFAAKILAVVLAAVLIVSAFTHLEAVGVLVNTLLAKVQALGPWSPFAFVLMYVALVIFMVPAEALNVAGGFIFSRIYGCFVGVPLALCCSMTSLTTAGSICFLLSRHVCSKHVEKLFRGSDIYYAFQLAVEDGGTCFVALIRLSPILPYSITSYLFGLTSLRLSQLVVGSFSSVPLVFIFNCVGAALRDIDNVDFGRLHLSWQKALLGLFGLATATTSVLYITSLTRRKLEEATATLAQRQAEQALSAVAVAVPEVAEES</sequence>